<reference evidence="2" key="1">
    <citation type="submission" date="2017-05" db="EMBL/GenBank/DDBJ databases">
        <authorList>
            <person name="Song R."/>
            <person name="Chenine A.L."/>
            <person name="Ruprecht R.M."/>
        </authorList>
    </citation>
    <scope>NUCLEOTIDE SEQUENCE [LARGE SCALE GENOMIC DNA]</scope>
</reference>
<evidence type="ECO:0000313" key="1">
    <source>
        <dbReference type="EMBL" id="SMR50654.1"/>
    </source>
</evidence>
<sequence>MPDTDAHATDEGSEALEDIQETFVIESMTYEKLQAAKPLINALIERDVLGYRWESESAQLTITLYRPGPSAGQ</sequence>
<evidence type="ECO:0000313" key="2">
    <source>
        <dbReference type="Proteomes" id="UP000245764"/>
    </source>
</evidence>
<dbReference type="EMBL" id="LT854256">
    <property type="protein sequence ID" value="SMR50654.1"/>
    <property type="molecule type" value="Genomic_DNA"/>
</dbReference>
<gene>
    <name evidence="1" type="ORF">ZT1E4_G4872</name>
</gene>
<organism evidence="1 2">
    <name type="scientific">Zymoseptoria tritici ST99CH_1E4</name>
    <dbReference type="NCBI Taxonomy" id="1276532"/>
    <lineage>
        <taxon>Eukaryota</taxon>
        <taxon>Fungi</taxon>
        <taxon>Dikarya</taxon>
        <taxon>Ascomycota</taxon>
        <taxon>Pezizomycotina</taxon>
        <taxon>Dothideomycetes</taxon>
        <taxon>Dothideomycetidae</taxon>
        <taxon>Mycosphaerellales</taxon>
        <taxon>Mycosphaerellaceae</taxon>
        <taxon>Zymoseptoria</taxon>
    </lineage>
</organism>
<accession>A0A2H1GAS4</accession>
<dbReference type="AlphaFoldDB" id="A0A2H1GAS4"/>
<proteinExistence type="predicted"/>
<protein>
    <submittedName>
        <fullName evidence="1">Uncharacterized protein</fullName>
    </submittedName>
</protein>
<name>A0A2H1GAS4_ZYMTR</name>
<dbReference type="Proteomes" id="UP000245764">
    <property type="component" value="Chromosome 4"/>
</dbReference>